<sequence length="575" mass="66876">MSTDNLTYTLRELLIERDVRLRVPSYQRAYSWDRNEWQIFVDDLQEQADSAYAHEHHYYLGHFLFEPTREGRTGLIDGQQRLTTAMLFTAAALPHLSTEASALSGQARAVLLRAGVPRLLAVAYDQRIFERLLERAVNNERRLVGGSTTAAQSKMTRAVDFFTEWLNEQEDVSLIAGRLLTTLLQAQVTTFTVSDARQAAQLFELQNDRGRQLTDVEKLKSYFIYQLYLKLPADEAEGAIDRVHRCFEDIFKSAPHIMGLSEDDILRFYFYAQHGGYQNDSVLHVLKARVKEGQISARTILDFCEQLSQAFTFIEEYQRPIHGAAVANLLRLDAYPNVVYPLLLRAFFQMHEGDHKLSEVWPTIIKISHVLEKLVFRFALINSRARETDRLNEVLLDLPLDARALESKLSNLLSSSGYWWYWRDEAFIQSLEALSYPNRRAIYLLWQYEQNLQRRGYEVAASEVNLNELEHIAPQTENQNPKPGYSNYHDVRFNQEHRNLLGNLLLITRSHNGSIGNIAFSKKLESYQQTPLAQQREIVDFFEEDESQRWGPKQIQRRHNHLVEWAQKRWSFSQS</sequence>
<evidence type="ECO:0000313" key="4">
    <source>
        <dbReference type="Proteomes" id="UP001167796"/>
    </source>
</evidence>
<keyword evidence="3" id="KW-0255">Endonuclease</keyword>
<feature type="domain" description="GmrSD restriction endonucleases N-terminal" evidence="1">
    <location>
        <begin position="14"/>
        <end position="223"/>
    </location>
</feature>
<dbReference type="PANTHER" id="PTHR35149">
    <property type="entry name" value="SLL5132 PROTEIN"/>
    <property type="match status" value="1"/>
</dbReference>
<protein>
    <submittedName>
        <fullName evidence="3">DUF262 domain-containing HNH endonuclease family protein</fullName>
    </submittedName>
</protein>
<dbReference type="PANTHER" id="PTHR35149:SF1">
    <property type="entry name" value="DUF5655 DOMAIN-CONTAINING PROTEIN"/>
    <property type="match status" value="1"/>
</dbReference>
<evidence type="ECO:0000313" key="3">
    <source>
        <dbReference type="EMBL" id="MDO7846280.1"/>
    </source>
</evidence>
<dbReference type="GO" id="GO:0004519">
    <property type="term" value="F:endonuclease activity"/>
    <property type="evidence" value="ECO:0007669"/>
    <property type="project" value="UniProtKB-KW"/>
</dbReference>
<dbReference type="RefSeq" id="WP_305010969.1">
    <property type="nucleotide sequence ID" value="NZ_JAUQSX010000003.1"/>
</dbReference>
<name>A0ABT9A8X4_9BACT</name>
<accession>A0ABT9A8X4</accession>
<keyword evidence="4" id="KW-1185">Reference proteome</keyword>
<organism evidence="3 4">
    <name type="scientific">Hymenobacter mellowenesis</name>
    <dbReference type="NCBI Taxonomy" id="3063995"/>
    <lineage>
        <taxon>Bacteria</taxon>
        <taxon>Pseudomonadati</taxon>
        <taxon>Bacteroidota</taxon>
        <taxon>Cytophagia</taxon>
        <taxon>Cytophagales</taxon>
        <taxon>Hymenobacteraceae</taxon>
        <taxon>Hymenobacter</taxon>
    </lineage>
</organism>
<evidence type="ECO:0000259" key="2">
    <source>
        <dbReference type="Pfam" id="PF07510"/>
    </source>
</evidence>
<evidence type="ECO:0000259" key="1">
    <source>
        <dbReference type="Pfam" id="PF03235"/>
    </source>
</evidence>
<dbReference type="InterPro" id="IPR004919">
    <property type="entry name" value="GmrSD_N"/>
</dbReference>
<dbReference type="Pfam" id="PF03235">
    <property type="entry name" value="GmrSD_N"/>
    <property type="match status" value="1"/>
</dbReference>
<feature type="domain" description="GmrSD restriction endonucleases C-terminal" evidence="2">
    <location>
        <begin position="437"/>
        <end position="565"/>
    </location>
</feature>
<keyword evidence="3" id="KW-0540">Nuclease</keyword>
<dbReference type="Pfam" id="PF07510">
    <property type="entry name" value="GmrSD_C"/>
    <property type="match status" value="1"/>
</dbReference>
<reference evidence="3" key="1">
    <citation type="submission" date="2023-07" db="EMBL/GenBank/DDBJ databases">
        <authorList>
            <person name="Kim M.K."/>
        </authorList>
    </citation>
    <scope>NUCLEOTIDE SEQUENCE</scope>
    <source>
        <strain evidence="3">M29</strain>
    </source>
</reference>
<keyword evidence="3" id="KW-0378">Hydrolase</keyword>
<dbReference type="EMBL" id="JAUQSX010000003">
    <property type="protein sequence ID" value="MDO7846280.1"/>
    <property type="molecule type" value="Genomic_DNA"/>
</dbReference>
<proteinExistence type="predicted"/>
<dbReference type="Proteomes" id="UP001167796">
    <property type="component" value="Unassembled WGS sequence"/>
</dbReference>
<gene>
    <name evidence="3" type="ORF">Q5H92_07930</name>
</gene>
<dbReference type="InterPro" id="IPR011089">
    <property type="entry name" value="GmrSD_C"/>
</dbReference>
<comment type="caution">
    <text evidence="3">The sequence shown here is derived from an EMBL/GenBank/DDBJ whole genome shotgun (WGS) entry which is preliminary data.</text>
</comment>